<feature type="compositionally biased region" description="Polar residues" evidence="1">
    <location>
        <begin position="110"/>
        <end position="137"/>
    </location>
</feature>
<protein>
    <submittedName>
        <fullName evidence="2">Uncharacterized protein</fullName>
    </submittedName>
</protein>
<feature type="compositionally biased region" description="Basic and acidic residues" evidence="1">
    <location>
        <begin position="231"/>
        <end position="243"/>
    </location>
</feature>
<gene>
    <name evidence="2" type="ORF">BN980_GECA02s06500g</name>
</gene>
<dbReference type="AlphaFoldDB" id="A0A0J9X4N7"/>
<feature type="compositionally biased region" description="Low complexity" evidence="1">
    <location>
        <begin position="244"/>
        <end position="276"/>
    </location>
</feature>
<name>A0A0J9X4N7_GEOCN</name>
<feature type="compositionally biased region" description="Polar residues" evidence="1">
    <location>
        <begin position="510"/>
        <end position="530"/>
    </location>
</feature>
<dbReference type="OrthoDB" id="5364312at2759"/>
<feature type="region of interest" description="Disordered" evidence="1">
    <location>
        <begin position="510"/>
        <end position="532"/>
    </location>
</feature>
<dbReference type="Proteomes" id="UP000242525">
    <property type="component" value="Unassembled WGS sequence"/>
</dbReference>
<keyword evidence="3" id="KW-1185">Reference proteome</keyword>
<feature type="region of interest" description="Disordered" evidence="1">
    <location>
        <begin position="77"/>
        <end position="276"/>
    </location>
</feature>
<comment type="caution">
    <text evidence="2">The sequence shown here is derived from an EMBL/GenBank/DDBJ whole genome shotgun (WGS) entry which is preliminary data.</text>
</comment>
<feature type="compositionally biased region" description="Polar residues" evidence="1">
    <location>
        <begin position="305"/>
        <end position="330"/>
    </location>
</feature>
<evidence type="ECO:0000256" key="1">
    <source>
        <dbReference type="SAM" id="MobiDB-lite"/>
    </source>
</evidence>
<evidence type="ECO:0000313" key="3">
    <source>
        <dbReference type="Proteomes" id="UP000242525"/>
    </source>
</evidence>
<feature type="compositionally biased region" description="Polar residues" evidence="1">
    <location>
        <begin position="187"/>
        <end position="197"/>
    </location>
</feature>
<sequence length="692" mass="73618">MKFWKKSRSSHISTSSEPAPSSKEFIEDDGPLSMEEIRTLNNEVYPFTASNYPSRNPQIPIPNGTFTVESLLLVKTDTAEKKSSTKRIHTPSGSSSTVLSVSTASMSSLNKPSGNSNKSRNSSIESNGDTSSNSANSRGGVYCSANTSKSDNSSFSNGSANSQSSPTSRSKCLPSVSSAAAPVLHTTAITTPASSTLVPIARDQRLGQLSTKPNPETDNPDPPTLSTSSDDPEKHDDEAKEKSSPAMAPSSTSSPSLDLTLPDHCSPSSSLSPFTSSLSKASLLHDHIVTGPQSKKLPPTDVTGFLSTSHATMSNPLTIDTTTPVSNNYHPPQRPEHHKQSSQQKLPRQNSSLKLQHSYQQQLSPQTSNQPQLQQFAVAEKSLSPMSSMIFERSVQDVHFPVSTSKIPLHHSNDDFIPSVLDASAEILTSRNIDPETVEVLSLRRPSSVRSFSFSDPSHQDSFPRNESIVSTQSFLNNQRFQFLNNDPASTVTSPVPVSPPNLPFVAGSPTSIRSPSNSALSSLTTSPNRNLHRPSFSNMAHGGKKKECCVLSFCSFADLVDCEHAVTSPTVNTTNGNTANSGTNGIAATPVTSFTPVTGLVSPASDKSLKLGSTPTSPGTFNTEASTFSPTNTYSLSNENAPENYGSLSSNASISFSDDLDTGEFDASAGLDISSLGETIRRNTNVISTHS</sequence>
<dbReference type="STRING" id="1173061.A0A0J9X4N7"/>
<proteinExistence type="predicted"/>
<reference evidence="2" key="1">
    <citation type="submission" date="2014-03" db="EMBL/GenBank/DDBJ databases">
        <authorList>
            <person name="Casaregola S."/>
        </authorList>
    </citation>
    <scope>NUCLEOTIDE SEQUENCE [LARGE SCALE GENOMIC DNA]</scope>
    <source>
        <strain evidence="2">CLIB 918</strain>
    </source>
</reference>
<evidence type="ECO:0000313" key="2">
    <source>
        <dbReference type="EMBL" id="CDO52147.1"/>
    </source>
</evidence>
<dbReference type="EMBL" id="CCBN010000002">
    <property type="protein sequence ID" value="CDO52147.1"/>
    <property type="molecule type" value="Genomic_DNA"/>
</dbReference>
<feature type="region of interest" description="Disordered" evidence="1">
    <location>
        <begin position="290"/>
        <end position="372"/>
    </location>
</feature>
<feature type="compositionally biased region" description="Polar residues" evidence="1">
    <location>
        <begin position="341"/>
        <end position="372"/>
    </location>
</feature>
<feature type="compositionally biased region" description="Low complexity" evidence="1">
    <location>
        <begin position="92"/>
        <end position="109"/>
    </location>
</feature>
<feature type="region of interest" description="Disordered" evidence="1">
    <location>
        <begin position="1"/>
        <end position="33"/>
    </location>
</feature>
<accession>A0A0J9X4N7</accession>
<feature type="compositionally biased region" description="Low complexity" evidence="1">
    <location>
        <begin position="144"/>
        <end position="168"/>
    </location>
</feature>
<organism evidence="2 3">
    <name type="scientific">Geotrichum candidum</name>
    <name type="common">Oospora lactis</name>
    <name type="synonym">Dipodascus geotrichum</name>
    <dbReference type="NCBI Taxonomy" id="1173061"/>
    <lineage>
        <taxon>Eukaryota</taxon>
        <taxon>Fungi</taxon>
        <taxon>Dikarya</taxon>
        <taxon>Ascomycota</taxon>
        <taxon>Saccharomycotina</taxon>
        <taxon>Dipodascomycetes</taxon>
        <taxon>Dipodascales</taxon>
        <taxon>Dipodascaceae</taxon>
        <taxon>Geotrichum</taxon>
    </lineage>
</organism>